<gene>
    <name evidence="2" type="ORF">VM1G_03543</name>
</gene>
<dbReference type="PANTHER" id="PTHR42037">
    <property type="match status" value="1"/>
</dbReference>
<accession>A0A194VTS8</accession>
<dbReference type="InterPro" id="IPR027796">
    <property type="entry name" value="OTT_1508_deam-like"/>
</dbReference>
<feature type="compositionally biased region" description="Acidic residues" evidence="1">
    <location>
        <begin position="506"/>
        <end position="515"/>
    </location>
</feature>
<dbReference type="Proteomes" id="UP000078559">
    <property type="component" value="Chromosome 3"/>
</dbReference>
<name>A0A194VTS8_CYTMA</name>
<evidence type="ECO:0000313" key="3">
    <source>
        <dbReference type="Proteomes" id="UP000078559"/>
    </source>
</evidence>
<feature type="region of interest" description="Disordered" evidence="1">
    <location>
        <begin position="435"/>
        <end position="522"/>
    </location>
</feature>
<dbReference type="AlphaFoldDB" id="A0A194VTS8"/>
<protein>
    <submittedName>
        <fullName evidence="2">Uncharacterized protein</fullName>
    </submittedName>
</protein>
<reference evidence="2" key="1">
    <citation type="submission" date="2014-12" db="EMBL/GenBank/DDBJ databases">
        <title>Genome Sequence of Valsa Canker Pathogens Uncovers a Specific Adaption of Colonization on Woody Bark.</title>
        <authorList>
            <person name="Yin Z."/>
            <person name="Liu H."/>
            <person name="Gao X."/>
            <person name="Li Z."/>
            <person name="Song N."/>
            <person name="Ke X."/>
            <person name="Dai Q."/>
            <person name="Wu Y."/>
            <person name="Sun Y."/>
            <person name="Xu J.-R."/>
            <person name="Kang Z.K."/>
            <person name="Wang L."/>
            <person name="Huang L."/>
        </authorList>
    </citation>
    <scope>NUCLEOTIDE SEQUENCE [LARGE SCALE GENOMIC DNA]</scope>
    <source>
        <strain evidence="2">03-8</strain>
    </source>
</reference>
<keyword evidence="3" id="KW-1185">Reference proteome</keyword>
<dbReference type="PANTHER" id="PTHR42037:SF1">
    <property type="match status" value="1"/>
</dbReference>
<feature type="compositionally biased region" description="Basic and acidic residues" evidence="1">
    <location>
        <begin position="435"/>
        <end position="481"/>
    </location>
</feature>
<dbReference type="EMBL" id="CM003100">
    <property type="protein sequence ID" value="KUI67215.1"/>
    <property type="molecule type" value="Genomic_DNA"/>
</dbReference>
<dbReference type="Pfam" id="PF14441">
    <property type="entry name" value="OTT_1508_deam"/>
    <property type="match status" value="1"/>
</dbReference>
<proteinExistence type="predicted"/>
<dbReference type="OrthoDB" id="3251507at2759"/>
<evidence type="ECO:0000256" key="1">
    <source>
        <dbReference type="SAM" id="MobiDB-lite"/>
    </source>
</evidence>
<evidence type="ECO:0000313" key="2">
    <source>
        <dbReference type="EMBL" id="KUI67215.1"/>
    </source>
</evidence>
<organism evidence="2 3">
    <name type="scientific">Cytospora mali</name>
    <name type="common">Apple Valsa canker fungus</name>
    <name type="synonym">Valsa mali</name>
    <dbReference type="NCBI Taxonomy" id="578113"/>
    <lineage>
        <taxon>Eukaryota</taxon>
        <taxon>Fungi</taxon>
        <taxon>Dikarya</taxon>
        <taxon>Ascomycota</taxon>
        <taxon>Pezizomycotina</taxon>
        <taxon>Sordariomycetes</taxon>
        <taxon>Sordariomycetidae</taxon>
        <taxon>Diaporthales</taxon>
        <taxon>Cytosporaceae</taxon>
        <taxon>Cytospora</taxon>
    </lineage>
</organism>
<sequence length="522" mass="59743">MPFLGSEDEALVPVELKGKERKRFYEPIVLLLALTKACMHNNAPKVLEQAPEIAFQTPEQLFHGFINDLAQICDTKRGGNTVTAIVVLQYPERVQYRLASNQRDEVELAQVESFLKDILNTLQAWKKEESDLVKARILRKVVAFNRPRLQLYVRAIHNQSKICLEEQISDIPAQTTEKLKNLQDLSAKADDRGLEEASFFKNCEELMRFAKDLSRSETYRILRDKATTANGQTSPWGELRHAAGRLQSYLQGVKTLVEARKYWDRLFHDFEIVCLPSSTAIPSPLPRNNLRAEDIISRMTSDEAKGRSYKRSVQDLQIFGLDEDIQKQVKNKNFYTIVHAEALVHQSIISDNDLKSLHPTKFFDSYRYIGCSKPTCRLCHYYFLACGDGVQVRQTHRNLYPNWRVPDIYPDQGERAVKRRVEILSKMNDPIRKDTFRTLDDKVGERRPHDSNTDPTYKHGTSDTEKGDHEGIQDQQERLAEPDEGGDGQALTGFDEIDGARKMAEPEGEEDDDDDGGVRISL</sequence>